<dbReference type="Gene3D" id="3.50.50.60">
    <property type="entry name" value="FAD/NAD(P)-binding domain"/>
    <property type="match status" value="2"/>
</dbReference>
<dbReference type="InterPro" id="IPR050982">
    <property type="entry name" value="Auxin_biosynth/cation_transpt"/>
</dbReference>
<name>A0AAV9PKK0_9PEZI</name>
<dbReference type="EMBL" id="JAVRRT010000002">
    <property type="protein sequence ID" value="KAK5174270.1"/>
    <property type="molecule type" value="Genomic_DNA"/>
</dbReference>
<keyword evidence="1" id="KW-0560">Oxidoreductase</keyword>
<accession>A0AAV9PKK0</accession>
<dbReference type="InterPro" id="IPR036188">
    <property type="entry name" value="FAD/NAD-bd_sf"/>
</dbReference>
<dbReference type="GeneID" id="89922698"/>
<dbReference type="Proteomes" id="UP001337655">
    <property type="component" value="Unassembled WGS sequence"/>
</dbReference>
<dbReference type="SUPFAM" id="SSF51905">
    <property type="entry name" value="FAD/NAD(P)-binding domain"/>
    <property type="match status" value="2"/>
</dbReference>
<dbReference type="AlphaFoldDB" id="A0AAV9PKK0"/>
<evidence type="ECO:0000313" key="4">
    <source>
        <dbReference type="Proteomes" id="UP001337655"/>
    </source>
</evidence>
<dbReference type="PANTHER" id="PTHR43539">
    <property type="entry name" value="FLAVIN-BINDING MONOOXYGENASE-LIKE PROTEIN (AFU_ORTHOLOGUE AFUA_4G09220)"/>
    <property type="match status" value="1"/>
</dbReference>
<dbReference type="PANTHER" id="PTHR43539:SF68">
    <property type="entry name" value="FLAVIN-BINDING MONOOXYGENASE-LIKE PROTEIN (AFU_ORTHOLOGUE AFUA_4G09220)"/>
    <property type="match status" value="1"/>
</dbReference>
<dbReference type="GO" id="GO:0050660">
    <property type="term" value="F:flavin adenine dinucleotide binding"/>
    <property type="evidence" value="ECO:0007669"/>
    <property type="project" value="TreeGrafter"/>
</dbReference>
<gene>
    <name evidence="3" type="ORF">LTR77_001350</name>
</gene>
<protein>
    <recommendedName>
        <fullName evidence="5">Flavin-containing monooxygenase</fullName>
    </recommendedName>
</protein>
<dbReference type="RefSeq" id="XP_064662939.1">
    <property type="nucleotide sequence ID" value="XM_064798612.1"/>
</dbReference>
<comment type="caution">
    <text evidence="3">The sequence shown here is derived from an EMBL/GenBank/DDBJ whole genome shotgun (WGS) entry which is preliminary data.</text>
</comment>
<evidence type="ECO:0008006" key="5">
    <source>
        <dbReference type="Google" id="ProtNLM"/>
    </source>
</evidence>
<reference evidence="3 4" key="1">
    <citation type="submission" date="2023-08" db="EMBL/GenBank/DDBJ databases">
        <title>Black Yeasts Isolated from many extreme environments.</title>
        <authorList>
            <person name="Coleine C."/>
            <person name="Stajich J.E."/>
            <person name="Selbmann L."/>
        </authorList>
    </citation>
    <scope>NUCLEOTIDE SEQUENCE [LARGE SCALE GENOMIC DNA]</scope>
    <source>
        <strain evidence="3 4">CCFEE 5935</strain>
    </source>
</reference>
<proteinExistence type="predicted"/>
<evidence type="ECO:0000256" key="1">
    <source>
        <dbReference type="ARBA" id="ARBA00023002"/>
    </source>
</evidence>
<organism evidence="3 4">
    <name type="scientific">Saxophila tyrrhenica</name>
    <dbReference type="NCBI Taxonomy" id="1690608"/>
    <lineage>
        <taxon>Eukaryota</taxon>
        <taxon>Fungi</taxon>
        <taxon>Dikarya</taxon>
        <taxon>Ascomycota</taxon>
        <taxon>Pezizomycotina</taxon>
        <taxon>Dothideomycetes</taxon>
        <taxon>Dothideomycetidae</taxon>
        <taxon>Mycosphaerellales</taxon>
        <taxon>Extremaceae</taxon>
        <taxon>Saxophila</taxon>
    </lineage>
</organism>
<dbReference type="GO" id="GO:0004497">
    <property type="term" value="F:monooxygenase activity"/>
    <property type="evidence" value="ECO:0007669"/>
    <property type="project" value="TreeGrafter"/>
</dbReference>
<feature type="region of interest" description="Disordered" evidence="2">
    <location>
        <begin position="1"/>
        <end position="27"/>
    </location>
</feature>
<evidence type="ECO:0000256" key="2">
    <source>
        <dbReference type="SAM" id="MobiDB-lite"/>
    </source>
</evidence>
<keyword evidence="4" id="KW-1185">Reference proteome</keyword>
<sequence length="603" mass="66488">MAKQQQRSPFVKFDDIPGSLPNSSVPKDADLDSIAQKAIIKLNHLQESDLASHATWRDLLSFTGTYRTFYSAATVLRTWTQLSQQSRRSVIRPKDDRKPRLAHGGAGITWVDVDFVFKAQHGTLPEDCMGTASLASDKDGTWRIWMLRTWLECFDGRGHPDVLEPAQATANGHVNGGHKPEPEVYGAIVVGGGQAGLSTGGRLKALGVPYVVLEKHGSVGDVWTNRYESLRWHTSKEYGNLPFGHSYPLEDDYMMPAKRIGAGQKQWAEKYDVNVQTGSTVKETTFDETSKIWTVGVSRSDGSQETLRAKNLVITIGTGHSTPVYPSWATPEKVEASTFKGTVVHAFAGYSSAHNWAGKRGVVIGTANTGHDIAEDMANAGMETTIVQRSPTFVFPAEWLHASEDRNYNPDTSAEVADREEFTYPNKILREVVNNHVWAGIKSSPERFDALEKAGFMLDRFGDTYNNLYVRFGGHYVDIGASARIAKGEIKVRKGPIKGLTEDGLIFEDGGELGADLIVLCTGFDHVFRNDAARIVGREVAEQMDELFGTDAEGEIRGHAKPAGHPNLYYHGGDVRMARFFSRFLALQIQADVLGQPLVPYLD</sequence>
<evidence type="ECO:0000313" key="3">
    <source>
        <dbReference type="EMBL" id="KAK5174270.1"/>
    </source>
</evidence>
<dbReference type="Pfam" id="PF13738">
    <property type="entry name" value="Pyr_redox_3"/>
    <property type="match status" value="1"/>
</dbReference>